<protein>
    <submittedName>
        <fullName evidence="1">Uncharacterized protein</fullName>
    </submittedName>
</protein>
<gene>
    <name evidence="1" type="ORF">BCR33DRAFT_793911</name>
</gene>
<proteinExistence type="predicted"/>
<accession>A0A1Y2AXR6</accession>
<organism evidence="1 2">
    <name type="scientific">Rhizoclosmatium globosum</name>
    <dbReference type="NCBI Taxonomy" id="329046"/>
    <lineage>
        <taxon>Eukaryota</taxon>
        <taxon>Fungi</taxon>
        <taxon>Fungi incertae sedis</taxon>
        <taxon>Chytridiomycota</taxon>
        <taxon>Chytridiomycota incertae sedis</taxon>
        <taxon>Chytridiomycetes</taxon>
        <taxon>Chytridiales</taxon>
        <taxon>Chytriomycetaceae</taxon>
        <taxon>Rhizoclosmatium</taxon>
    </lineage>
</organism>
<evidence type="ECO:0000313" key="2">
    <source>
        <dbReference type="Proteomes" id="UP000193642"/>
    </source>
</evidence>
<dbReference type="AlphaFoldDB" id="A0A1Y2AXR6"/>
<sequence length="294" mass="33422">MSSELGPLQAEAVSRLQLQLSRKLKQINQINSVNWNFYFDIYLNLHIYIYNFFLLPQTIILFRHQTLASIAYSIDVCRRPWRKYSTRSHGTVDSISSLVVYYPLQTLKVLRRWWKVTGRREVVMTDYGIEVNDIGSVDVGVAAGEKKTKSKKKWKTKKIVAAGVEEAKVDVAPETVDTVLELESSSETQAVDVDAINVPKMDVVDGLSLYATFLNHVQNLWVKLEQEFGELRGSYTTAFAFCNEITESGFLQGLFLAGLGLFTLHYFRTPTMTIFRTSFFFDLAKGFTVGLPQA</sequence>
<comment type="caution">
    <text evidence="1">The sequence shown here is derived from an EMBL/GenBank/DDBJ whole genome shotgun (WGS) entry which is preliminary data.</text>
</comment>
<name>A0A1Y2AXR6_9FUNG</name>
<reference evidence="1 2" key="1">
    <citation type="submission" date="2016-07" db="EMBL/GenBank/DDBJ databases">
        <title>Pervasive Adenine N6-methylation of Active Genes in Fungi.</title>
        <authorList>
            <consortium name="DOE Joint Genome Institute"/>
            <person name="Mondo S.J."/>
            <person name="Dannebaum R.O."/>
            <person name="Kuo R.C."/>
            <person name="Labutti K."/>
            <person name="Haridas S."/>
            <person name="Kuo A."/>
            <person name="Salamov A."/>
            <person name="Ahrendt S.R."/>
            <person name="Lipzen A."/>
            <person name="Sullivan W."/>
            <person name="Andreopoulos W.B."/>
            <person name="Clum A."/>
            <person name="Lindquist E."/>
            <person name="Daum C."/>
            <person name="Ramamoorthy G.K."/>
            <person name="Gryganskyi A."/>
            <person name="Culley D."/>
            <person name="Magnuson J.K."/>
            <person name="James T.Y."/>
            <person name="O'Malley M.A."/>
            <person name="Stajich J.E."/>
            <person name="Spatafora J.W."/>
            <person name="Visel A."/>
            <person name="Grigoriev I.V."/>
        </authorList>
    </citation>
    <scope>NUCLEOTIDE SEQUENCE [LARGE SCALE GENOMIC DNA]</scope>
    <source>
        <strain evidence="1 2">JEL800</strain>
    </source>
</reference>
<keyword evidence="2" id="KW-1185">Reference proteome</keyword>
<dbReference type="EMBL" id="MCGO01000103">
    <property type="protein sequence ID" value="ORY27286.1"/>
    <property type="molecule type" value="Genomic_DNA"/>
</dbReference>
<dbReference type="Proteomes" id="UP000193642">
    <property type="component" value="Unassembled WGS sequence"/>
</dbReference>
<evidence type="ECO:0000313" key="1">
    <source>
        <dbReference type="EMBL" id="ORY27286.1"/>
    </source>
</evidence>